<protein>
    <submittedName>
        <fullName evidence="1">Uncharacterized protein</fullName>
    </submittedName>
</protein>
<name>A0A6C0DUP8_9ZZZZ</name>
<organism evidence="1">
    <name type="scientific">viral metagenome</name>
    <dbReference type="NCBI Taxonomy" id="1070528"/>
    <lineage>
        <taxon>unclassified sequences</taxon>
        <taxon>metagenomes</taxon>
        <taxon>organismal metagenomes</taxon>
    </lineage>
</organism>
<accession>A0A6C0DUP8</accession>
<proteinExistence type="predicted"/>
<sequence length="184" mass="22067">MSENDYNDDETESLLSEVTSYADTDSLSSDESDFLEDMFEYDHVFNESEKLDKTYYIGLCRNMYDYDYFLLTSAITPTLFLKSTYQNSLQYLTLNSIIVMNQPIIEIMQLHIYKNNTYTVVKKTFWLRIIQRRWKNVIKERYELRRRRASITSQAVFAIYGKYPYELRSIPTLHGMLWRLCNHS</sequence>
<reference evidence="1" key="1">
    <citation type="journal article" date="2020" name="Nature">
        <title>Giant virus diversity and host interactions through global metagenomics.</title>
        <authorList>
            <person name="Schulz F."/>
            <person name="Roux S."/>
            <person name="Paez-Espino D."/>
            <person name="Jungbluth S."/>
            <person name="Walsh D.A."/>
            <person name="Denef V.J."/>
            <person name="McMahon K.D."/>
            <person name="Konstantinidis K.T."/>
            <person name="Eloe-Fadrosh E.A."/>
            <person name="Kyrpides N.C."/>
            <person name="Woyke T."/>
        </authorList>
    </citation>
    <scope>NUCLEOTIDE SEQUENCE</scope>
    <source>
        <strain evidence="1">GVMAG-M-3300023174-49</strain>
    </source>
</reference>
<dbReference type="AlphaFoldDB" id="A0A6C0DUP8"/>
<dbReference type="EMBL" id="MN739660">
    <property type="protein sequence ID" value="QHT18955.1"/>
    <property type="molecule type" value="Genomic_DNA"/>
</dbReference>
<evidence type="ECO:0000313" key="1">
    <source>
        <dbReference type="EMBL" id="QHT18955.1"/>
    </source>
</evidence>